<feature type="domain" description="DUF927" evidence="2">
    <location>
        <begin position="462"/>
        <end position="744"/>
    </location>
</feature>
<sequence>MTRPEREITPALIDDALSFIPPDIPHDERVRVAFAVFDGLGTSGADAWKAWAGRRQGASATEDAATWRSVCKGGPVKVGTLFHIAKQYGFKLPKLAADGTTPRAGRPARTADELAAERAARERRDAEEAEALQAEHHEAAQRCRKLWDSASETPPPATGCPYLTRKGVQGHGLRYLRDGTALVPMRDTAGELWSLQRLLPADLVDRESGEVIGNKLYGPPPRKGGKDKVRSRKTGLFHLVGTIGEPAPGAALVILLGEGYATAATLHEATGHPVAVCFDGGNLRHIAQALRAQHPTALLLVCGDDDKPTEARGKGNPGRKAAAAAARAANAGPVRVCFPEPLPEGASDFNDLAAHAGLEAVAALIGTAVQAPAHADAAQPAADAGDTSASHPEGDPLPWCSEDPGPTGDDCPDPIPGDPGPAASASAGAKPRKPRGKASTGRSASAGDAGADDDTSAGKDWFRLDDDGVWYVPRDSEGNRKKPIWLAAPLHITAISRATDGNGWGFLSEFTDRDGRLKVWAIPAAALGGDGAEWFARLRDMGLRTSTTKGARALLAQYIDSREVRERITSTDRTGWHDGGVFVTPSTTVGPEGAGRLYVFQSESSVEDTLATGGDFDAWRDGVARRCAGNSRLSFVLSCAFAAPLSNALGVATGGFHLQGDSSLGKTTALLTAASVWGPHKFKKQWRQTDNALESVAAQHCDLPLILDEIGQADGRIVGECVYLLGNEMEKGRATRGGLTRKVRTWRLLFLSSGEKSLSDYMREAGRKINEGQEVRMPSITADAGAGLGMLEELHDLDNGRDFSDTLQKVTAAHYGHAGRKWLQHLADHMGDIEGAAGELVNQFETLAVPQYAHPQVWRVARRFALAAAAGELATRAGLTGWEAGEAIEGARRCFSDWLAGRGHSGSGEKVAAVLQVRGWLEKNGDALFTWMHRATDDHRPNTALRAGFKRWVDDKGEPIKRTTADDYCDARASDGSRTVDDEGLSLEYLVLPEQFRTEMCKGLRPDFVAQVLKDAGCLKHERDRLTNSARLPGIGKTKIFHILPSIFSVDVEALES</sequence>
<feature type="region of interest" description="Disordered" evidence="1">
    <location>
        <begin position="375"/>
        <end position="459"/>
    </location>
</feature>
<feature type="compositionally biased region" description="Low complexity" evidence="1">
    <location>
        <begin position="375"/>
        <end position="384"/>
    </location>
</feature>
<feature type="domain" description="Toprim" evidence="4">
    <location>
        <begin position="254"/>
        <end position="357"/>
    </location>
</feature>
<evidence type="ECO:0000259" key="2">
    <source>
        <dbReference type="Pfam" id="PF06048"/>
    </source>
</evidence>
<keyword evidence="5" id="KW-0547">Nucleotide-binding</keyword>
<dbReference type="GO" id="GO:0004386">
    <property type="term" value="F:helicase activity"/>
    <property type="evidence" value="ECO:0007669"/>
    <property type="project" value="UniProtKB-KW"/>
</dbReference>
<reference evidence="5 6" key="1">
    <citation type="submission" date="2020-07" db="EMBL/GenBank/DDBJ databases">
        <title>Genomic Encyclopedia of Archaeal and Bacterial Type Strains, Phase II (KMG-II): from individual species to whole genera.</title>
        <authorList>
            <person name="Goeker M."/>
        </authorList>
    </citation>
    <scope>NUCLEOTIDE SEQUENCE [LARGE SCALE GENOMIC DNA]</scope>
    <source>
        <strain evidence="5 6">DSM 21226</strain>
    </source>
</reference>
<dbReference type="Proteomes" id="UP000518288">
    <property type="component" value="Unassembled WGS sequence"/>
</dbReference>
<dbReference type="InterPro" id="IPR009270">
    <property type="entry name" value="DUF927"/>
</dbReference>
<evidence type="ECO:0000259" key="4">
    <source>
        <dbReference type="Pfam" id="PF13362"/>
    </source>
</evidence>
<dbReference type="EMBL" id="JACCFH010000001">
    <property type="protein sequence ID" value="NYG31641.1"/>
    <property type="molecule type" value="Genomic_DNA"/>
</dbReference>
<organism evidence="5 6">
    <name type="scientific">Sphaerotilus montanus</name>
    <dbReference type="NCBI Taxonomy" id="522889"/>
    <lineage>
        <taxon>Bacteria</taxon>
        <taxon>Pseudomonadati</taxon>
        <taxon>Pseudomonadota</taxon>
        <taxon>Betaproteobacteria</taxon>
        <taxon>Burkholderiales</taxon>
        <taxon>Sphaerotilaceae</taxon>
        <taxon>Sphaerotilus</taxon>
    </lineage>
</organism>
<dbReference type="GO" id="GO:0016817">
    <property type="term" value="F:hydrolase activity, acting on acid anhydrides"/>
    <property type="evidence" value="ECO:0007669"/>
    <property type="project" value="InterPro"/>
</dbReference>
<gene>
    <name evidence="5" type="ORF">BDD16_000627</name>
</gene>
<feature type="domain" description="Primase C-terminal 2" evidence="3">
    <location>
        <begin position="14"/>
        <end position="85"/>
    </location>
</feature>
<accession>A0A7Y9QUM7</accession>
<feature type="compositionally biased region" description="Low complexity" evidence="1">
    <location>
        <begin position="420"/>
        <end position="429"/>
    </location>
</feature>
<dbReference type="AlphaFoldDB" id="A0A7Y9QUM7"/>
<evidence type="ECO:0000313" key="5">
    <source>
        <dbReference type="EMBL" id="NYG31641.1"/>
    </source>
</evidence>
<keyword evidence="5" id="KW-0378">Hydrolase</keyword>
<dbReference type="Pfam" id="PF13362">
    <property type="entry name" value="Toprim_3"/>
    <property type="match status" value="1"/>
</dbReference>
<dbReference type="RefSeq" id="WP_179632615.1">
    <property type="nucleotide sequence ID" value="NZ_JACCFH010000001.1"/>
</dbReference>
<proteinExistence type="predicted"/>
<evidence type="ECO:0000256" key="1">
    <source>
        <dbReference type="SAM" id="MobiDB-lite"/>
    </source>
</evidence>
<evidence type="ECO:0000259" key="3">
    <source>
        <dbReference type="Pfam" id="PF08707"/>
    </source>
</evidence>
<keyword evidence="5" id="KW-0067">ATP-binding</keyword>
<dbReference type="InterPro" id="IPR006171">
    <property type="entry name" value="TOPRIM_dom"/>
</dbReference>
<dbReference type="Pfam" id="PF08707">
    <property type="entry name" value="PriCT_2"/>
    <property type="match status" value="1"/>
</dbReference>
<dbReference type="Pfam" id="PF06048">
    <property type="entry name" value="DUF927"/>
    <property type="match status" value="1"/>
</dbReference>
<keyword evidence="5" id="KW-0347">Helicase</keyword>
<dbReference type="InterPro" id="IPR034154">
    <property type="entry name" value="TOPRIM_DnaG/twinkle"/>
</dbReference>
<dbReference type="CDD" id="cd01029">
    <property type="entry name" value="TOPRIM_primases"/>
    <property type="match status" value="1"/>
</dbReference>
<keyword evidence="6" id="KW-1185">Reference proteome</keyword>
<name>A0A7Y9QUM7_9BURK</name>
<dbReference type="InterPro" id="IPR014819">
    <property type="entry name" value="PriCT_2"/>
</dbReference>
<protein>
    <submittedName>
        <fullName evidence="5">Putative DNA primase/helicase</fullName>
    </submittedName>
</protein>
<comment type="caution">
    <text evidence="5">The sequence shown here is derived from an EMBL/GenBank/DDBJ whole genome shotgun (WGS) entry which is preliminary data.</text>
</comment>
<feature type="compositionally biased region" description="Low complexity" evidence="1">
    <location>
        <begin position="438"/>
        <end position="449"/>
    </location>
</feature>
<evidence type="ECO:0000313" key="6">
    <source>
        <dbReference type="Proteomes" id="UP000518288"/>
    </source>
</evidence>